<dbReference type="KEGG" id="afs:AFR_30310"/>
<sequence>MDLGPPGEDPAYGRDVNRARVSDAAAVVLSAAIGVLMVRSSAFPAPGGSWMLVAQVALSVCLFARRRFPVALAWLMVAAAAVIAVAGSGPLTPVTTDSNAMPWLPAAAPFAAYSATAHAGKRWAGLVPAGVLVVIVSHGWDSPPDSPWTLQSLLFIGGPALLGLYVAARRRLLRSLLDRTERAEREQRLLAGRARAEERSRIAAEMHDLVTHRVSLMVLQAGALQVTATDAATRTTAEDLRTTGCQTLEELRDLLRALRFDPEAPVADLARLVAESGVDAALVEDGDPAQPSPVVARTAYRIVQEALTNVRKHAPGARVTVTLRYLPERVRLSVHSTAPAGGPDPRLAASGSGNGLLGLRERVELVDGTLSAGPDGTGGFRVEAELPVTVGGEP</sequence>
<evidence type="ECO:0000256" key="6">
    <source>
        <dbReference type="ARBA" id="ARBA00022777"/>
    </source>
</evidence>
<dbReference type="InterPro" id="IPR036890">
    <property type="entry name" value="HATPase_C_sf"/>
</dbReference>
<dbReference type="PANTHER" id="PTHR24421:SF10">
    <property type="entry name" value="NITRATE_NITRITE SENSOR PROTEIN NARQ"/>
    <property type="match status" value="1"/>
</dbReference>
<keyword evidence="6 12" id="KW-0418">Kinase</keyword>
<accession>U5W5N9</accession>
<gene>
    <name evidence="12" type="ORF">AFR_30310</name>
</gene>
<dbReference type="GO" id="GO:0016020">
    <property type="term" value="C:membrane"/>
    <property type="evidence" value="ECO:0007669"/>
    <property type="project" value="InterPro"/>
</dbReference>
<keyword evidence="7" id="KW-0067">ATP-binding</keyword>
<dbReference type="PANTHER" id="PTHR24421">
    <property type="entry name" value="NITRATE/NITRITE SENSOR PROTEIN NARX-RELATED"/>
    <property type="match status" value="1"/>
</dbReference>
<dbReference type="Gene3D" id="1.20.5.1930">
    <property type="match status" value="1"/>
</dbReference>
<dbReference type="EC" id="2.7.13.3" evidence="2"/>
<evidence type="ECO:0000256" key="7">
    <source>
        <dbReference type="ARBA" id="ARBA00022840"/>
    </source>
</evidence>
<dbReference type="InterPro" id="IPR050482">
    <property type="entry name" value="Sensor_HK_TwoCompSys"/>
</dbReference>
<dbReference type="InterPro" id="IPR003594">
    <property type="entry name" value="HATPase_dom"/>
</dbReference>
<feature type="domain" description="Signal transduction histidine kinase subgroup 3 dimerisation and phosphoacceptor" evidence="11">
    <location>
        <begin position="198"/>
        <end position="261"/>
    </location>
</feature>
<keyword evidence="3" id="KW-0597">Phosphoprotein</keyword>
<evidence type="ECO:0000313" key="13">
    <source>
        <dbReference type="Proteomes" id="UP000017746"/>
    </source>
</evidence>
<organism evidence="12 13">
    <name type="scientific">Actinoplanes friuliensis DSM 7358</name>
    <dbReference type="NCBI Taxonomy" id="1246995"/>
    <lineage>
        <taxon>Bacteria</taxon>
        <taxon>Bacillati</taxon>
        <taxon>Actinomycetota</taxon>
        <taxon>Actinomycetes</taxon>
        <taxon>Micromonosporales</taxon>
        <taxon>Micromonosporaceae</taxon>
        <taxon>Actinoplanes</taxon>
    </lineage>
</organism>
<dbReference type="SUPFAM" id="SSF55874">
    <property type="entry name" value="ATPase domain of HSP90 chaperone/DNA topoisomerase II/histidine kinase"/>
    <property type="match status" value="1"/>
</dbReference>
<dbReference type="Proteomes" id="UP000017746">
    <property type="component" value="Chromosome"/>
</dbReference>
<evidence type="ECO:0000259" key="11">
    <source>
        <dbReference type="Pfam" id="PF07730"/>
    </source>
</evidence>
<keyword evidence="9" id="KW-1133">Transmembrane helix</keyword>
<dbReference type="InterPro" id="IPR011712">
    <property type="entry name" value="Sig_transdc_His_kin_sub3_dim/P"/>
</dbReference>
<comment type="catalytic activity">
    <reaction evidence="1">
        <text>ATP + protein L-histidine = ADP + protein N-phospho-L-histidine.</text>
        <dbReference type="EC" id="2.7.13.3"/>
    </reaction>
</comment>
<dbReference type="GO" id="GO:0005524">
    <property type="term" value="F:ATP binding"/>
    <property type="evidence" value="ECO:0007669"/>
    <property type="project" value="UniProtKB-KW"/>
</dbReference>
<dbReference type="Gene3D" id="3.30.565.10">
    <property type="entry name" value="Histidine kinase-like ATPase, C-terminal domain"/>
    <property type="match status" value="1"/>
</dbReference>
<dbReference type="STRING" id="1246995.AFR_30310"/>
<keyword evidence="9" id="KW-0812">Transmembrane</keyword>
<keyword evidence="8" id="KW-0902">Two-component regulatory system</keyword>
<dbReference type="HOGENOM" id="CLU_000445_20_1_11"/>
<evidence type="ECO:0000256" key="1">
    <source>
        <dbReference type="ARBA" id="ARBA00000085"/>
    </source>
</evidence>
<keyword evidence="13" id="KW-1185">Reference proteome</keyword>
<evidence type="ECO:0000256" key="4">
    <source>
        <dbReference type="ARBA" id="ARBA00022679"/>
    </source>
</evidence>
<evidence type="ECO:0000259" key="10">
    <source>
        <dbReference type="Pfam" id="PF02518"/>
    </source>
</evidence>
<dbReference type="GO" id="GO:0046983">
    <property type="term" value="F:protein dimerization activity"/>
    <property type="evidence" value="ECO:0007669"/>
    <property type="project" value="InterPro"/>
</dbReference>
<dbReference type="GO" id="GO:0000155">
    <property type="term" value="F:phosphorelay sensor kinase activity"/>
    <property type="evidence" value="ECO:0007669"/>
    <property type="project" value="InterPro"/>
</dbReference>
<evidence type="ECO:0000256" key="5">
    <source>
        <dbReference type="ARBA" id="ARBA00022741"/>
    </source>
</evidence>
<feature type="transmembrane region" description="Helical" evidence="9">
    <location>
        <begin position="48"/>
        <end position="64"/>
    </location>
</feature>
<dbReference type="Pfam" id="PF07730">
    <property type="entry name" value="HisKA_3"/>
    <property type="match status" value="1"/>
</dbReference>
<keyword evidence="4" id="KW-0808">Transferase</keyword>
<dbReference type="CDD" id="cd16917">
    <property type="entry name" value="HATPase_UhpB-NarQ-NarX-like"/>
    <property type="match status" value="1"/>
</dbReference>
<dbReference type="EMBL" id="CP006272">
    <property type="protein sequence ID" value="AGZ44322.1"/>
    <property type="molecule type" value="Genomic_DNA"/>
</dbReference>
<dbReference type="Pfam" id="PF02518">
    <property type="entry name" value="HATPase_c"/>
    <property type="match status" value="1"/>
</dbReference>
<evidence type="ECO:0000256" key="3">
    <source>
        <dbReference type="ARBA" id="ARBA00022553"/>
    </source>
</evidence>
<feature type="domain" description="Histidine kinase/HSP90-like ATPase" evidence="10">
    <location>
        <begin position="297"/>
        <end position="389"/>
    </location>
</feature>
<keyword evidence="9" id="KW-0472">Membrane</keyword>
<feature type="transmembrane region" description="Helical" evidence="9">
    <location>
        <begin position="146"/>
        <end position="167"/>
    </location>
</feature>
<feature type="transmembrane region" description="Helical" evidence="9">
    <location>
        <begin position="71"/>
        <end position="88"/>
    </location>
</feature>
<evidence type="ECO:0000313" key="12">
    <source>
        <dbReference type="EMBL" id="AGZ44322.1"/>
    </source>
</evidence>
<evidence type="ECO:0000256" key="2">
    <source>
        <dbReference type="ARBA" id="ARBA00012438"/>
    </source>
</evidence>
<dbReference type="PATRIC" id="fig|1246995.3.peg.6137"/>
<name>U5W5N9_9ACTN</name>
<dbReference type="eggNOG" id="COG4585">
    <property type="taxonomic scope" value="Bacteria"/>
</dbReference>
<proteinExistence type="predicted"/>
<reference evidence="12 13" key="1">
    <citation type="journal article" date="2014" name="J. Biotechnol.">
        <title>Complete genome sequence of the actinobacterium Actinoplanes friuliensis HAG 010964, producer of the lipopeptide antibiotic friulimycin.</title>
        <authorList>
            <person name="Ruckert C."/>
            <person name="Szczepanowski R."/>
            <person name="Albersmeier A."/>
            <person name="Goesmann A."/>
            <person name="Fischer N."/>
            <person name="Steinkamper A."/>
            <person name="Puhler A."/>
            <person name="Biener R."/>
            <person name="Schwartz D."/>
            <person name="Kalinowski J."/>
        </authorList>
    </citation>
    <scope>NUCLEOTIDE SEQUENCE [LARGE SCALE GENOMIC DNA]</scope>
    <source>
        <strain evidence="12 13">DSM 7358</strain>
    </source>
</reference>
<keyword evidence="5" id="KW-0547">Nucleotide-binding</keyword>
<protein>
    <recommendedName>
        <fullName evidence="2">histidine kinase</fullName>
        <ecNumber evidence="2">2.7.13.3</ecNumber>
    </recommendedName>
</protein>
<evidence type="ECO:0000256" key="8">
    <source>
        <dbReference type="ARBA" id="ARBA00023012"/>
    </source>
</evidence>
<evidence type="ECO:0000256" key="9">
    <source>
        <dbReference type="SAM" id="Phobius"/>
    </source>
</evidence>
<dbReference type="AlphaFoldDB" id="U5W5N9"/>